<accession>A0ABW5ZC34</accession>
<dbReference type="EMBL" id="JBHUOL010000021">
    <property type="protein sequence ID" value="MFD2909815.1"/>
    <property type="molecule type" value="Genomic_DNA"/>
</dbReference>
<sequence>MKSKFVLLIIILLFQKSYSQEIELRHLEGLENWIEKSINDNHFIIGTPSRISYTNFDYDSQSENYKESLSIFLNFYRTGTYNIDSIGRTKDRSMLQYGNRKGIDTYYYQDKPNQQKELFIQRYWWNNQNDIPNEMELSFNLKEIYKNDLLLQRFGYENELNFIYDDKNNLTEIISKIYKNPHEYNEKGEILNLKNNSTIESNTLFTYKYNTKNIRIEKKEINSEYITWITKYIYDASSRLVKEIKLDYTEGVLIYINPKIYQYNLQGDVVVLNEYLKHTSQLPSGNDEENIKSFLLFIDENPDYYLREHNAYTYQYDENGNWISKTFYKKESGSGYDYKYKLTRQIEYR</sequence>
<reference evidence="2" key="1">
    <citation type="journal article" date="2019" name="Int. J. Syst. Evol. Microbiol.">
        <title>The Global Catalogue of Microorganisms (GCM) 10K type strain sequencing project: providing services to taxonomists for standard genome sequencing and annotation.</title>
        <authorList>
            <consortium name="The Broad Institute Genomics Platform"/>
            <consortium name="The Broad Institute Genome Sequencing Center for Infectious Disease"/>
            <person name="Wu L."/>
            <person name="Ma J."/>
        </authorList>
    </citation>
    <scope>NUCLEOTIDE SEQUENCE [LARGE SCALE GENOMIC DNA]</scope>
    <source>
        <strain evidence="2">KCTC 52644</strain>
    </source>
</reference>
<keyword evidence="2" id="KW-1185">Reference proteome</keyword>
<name>A0ABW5ZC34_9FLAO</name>
<dbReference type="RefSeq" id="WP_379808690.1">
    <property type="nucleotide sequence ID" value="NZ_JBHUOL010000021.1"/>
</dbReference>
<comment type="caution">
    <text evidence="1">The sequence shown here is derived from an EMBL/GenBank/DDBJ whole genome shotgun (WGS) entry which is preliminary data.</text>
</comment>
<dbReference type="Proteomes" id="UP001597549">
    <property type="component" value="Unassembled WGS sequence"/>
</dbReference>
<organism evidence="1 2">
    <name type="scientific">Flavobacterium ardleyense</name>
    <dbReference type="NCBI Taxonomy" id="2038737"/>
    <lineage>
        <taxon>Bacteria</taxon>
        <taxon>Pseudomonadati</taxon>
        <taxon>Bacteroidota</taxon>
        <taxon>Flavobacteriia</taxon>
        <taxon>Flavobacteriales</taxon>
        <taxon>Flavobacteriaceae</taxon>
        <taxon>Flavobacterium</taxon>
    </lineage>
</organism>
<evidence type="ECO:0000313" key="2">
    <source>
        <dbReference type="Proteomes" id="UP001597549"/>
    </source>
</evidence>
<evidence type="ECO:0008006" key="3">
    <source>
        <dbReference type="Google" id="ProtNLM"/>
    </source>
</evidence>
<gene>
    <name evidence="1" type="ORF">ACFSX9_13840</name>
</gene>
<evidence type="ECO:0000313" key="1">
    <source>
        <dbReference type="EMBL" id="MFD2909815.1"/>
    </source>
</evidence>
<protein>
    <recommendedName>
        <fullName evidence="3">YD repeat-containing protein</fullName>
    </recommendedName>
</protein>
<proteinExistence type="predicted"/>